<dbReference type="EMBL" id="ML769385">
    <property type="protein sequence ID" value="KAE9410290.1"/>
    <property type="molecule type" value="Genomic_DNA"/>
</dbReference>
<gene>
    <name evidence="1" type="ORF">BT96DRAFT_370166</name>
</gene>
<proteinExistence type="predicted"/>
<organism evidence="1 2">
    <name type="scientific">Gymnopus androsaceus JB14</name>
    <dbReference type="NCBI Taxonomy" id="1447944"/>
    <lineage>
        <taxon>Eukaryota</taxon>
        <taxon>Fungi</taxon>
        <taxon>Dikarya</taxon>
        <taxon>Basidiomycota</taxon>
        <taxon>Agaricomycotina</taxon>
        <taxon>Agaricomycetes</taxon>
        <taxon>Agaricomycetidae</taxon>
        <taxon>Agaricales</taxon>
        <taxon>Marasmiineae</taxon>
        <taxon>Omphalotaceae</taxon>
        <taxon>Gymnopus</taxon>
    </lineage>
</organism>
<evidence type="ECO:0000313" key="1">
    <source>
        <dbReference type="EMBL" id="KAE9410290.1"/>
    </source>
</evidence>
<sequence length="193" mass="21892">MSHPLINANGTPPGAAPSNYERLYDLAWGEKASSLFSVVDGYTVLSIPAMVPEQPEAIVIFPQFIAALQDMYRFFRGNILTHTESTRNTWSRNQLERKLEIDPSSVSLDKAQDLLSDTSFMQNLETGFRVFQVVGQPGIGRSLFLLYAIVMRMMTREPTCLQLEPDFFVLFCGRWGIPILDKDIHFSVLLDRQ</sequence>
<protein>
    <submittedName>
        <fullName evidence="1">Uncharacterized protein</fullName>
    </submittedName>
</protein>
<dbReference type="OrthoDB" id="19861at2759"/>
<dbReference type="AlphaFoldDB" id="A0A6A4IK32"/>
<keyword evidence="2" id="KW-1185">Reference proteome</keyword>
<evidence type="ECO:0000313" key="2">
    <source>
        <dbReference type="Proteomes" id="UP000799118"/>
    </source>
</evidence>
<accession>A0A6A4IK32</accession>
<reference evidence="1" key="1">
    <citation type="journal article" date="2019" name="Environ. Microbiol.">
        <title>Fungal ecological strategies reflected in gene transcription - a case study of two litter decomposers.</title>
        <authorList>
            <person name="Barbi F."/>
            <person name="Kohler A."/>
            <person name="Barry K."/>
            <person name="Baskaran P."/>
            <person name="Daum C."/>
            <person name="Fauchery L."/>
            <person name="Ihrmark K."/>
            <person name="Kuo A."/>
            <person name="LaButti K."/>
            <person name="Lipzen A."/>
            <person name="Morin E."/>
            <person name="Grigoriev I.V."/>
            <person name="Henrissat B."/>
            <person name="Lindahl B."/>
            <person name="Martin F."/>
        </authorList>
    </citation>
    <scope>NUCLEOTIDE SEQUENCE</scope>
    <source>
        <strain evidence="1">JB14</strain>
    </source>
</reference>
<dbReference type="Proteomes" id="UP000799118">
    <property type="component" value="Unassembled WGS sequence"/>
</dbReference>
<name>A0A6A4IK32_9AGAR</name>